<protein>
    <submittedName>
        <fullName evidence="1">Uncharacterized protein</fullName>
    </submittedName>
</protein>
<sequence length="84" mass="9745">MASDYEQFVVYQSRMGQAGLLAFWQEHCRCWTSHRTVRFNSSRHHSFGLARNFGETIPTTLLAPRAVSELIESHQWILAVGRYC</sequence>
<evidence type="ECO:0000313" key="1">
    <source>
        <dbReference type="EMBL" id="URE08504.1"/>
    </source>
</evidence>
<dbReference type="OrthoDB" id="10377451at2759"/>
<proteinExistence type="predicted"/>
<reference evidence="1" key="1">
    <citation type="submission" date="2022-05" db="EMBL/GenBank/DDBJ databases">
        <title>The Musa troglodytarum L. genome provides insights into the mechanism of non-climacteric behaviour and enrichment of carotenoids.</title>
        <authorList>
            <person name="Wang J."/>
        </authorList>
    </citation>
    <scope>NUCLEOTIDE SEQUENCE</scope>
    <source>
        <tissue evidence="1">Leaf</tissue>
    </source>
</reference>
<gene>
    <name evidence="1" type="ORF">MUK42_27917</name>
</gene>
<name>A0A9E7G525_9LILI</name>
<dbReference type="Proteomes" id="UP001055439">
    <property type="component" value="Chromosome 6"/>
</dbReference>
<dbReference type="AlphaFoldDB" id="A0A9E7G525"/>
<evidence type="ECO:0000313" key="2">
    <source>
        <dbReference type="Proteomes" id="UP001055439"/>
    </source>
</evidence>
<keyword evidence="2" id="KW-1185">Reference proteome</keyword>
<organism evidence="1 2">
    <name type="scientific">Musa troglodytarum</name>
    <name type="common">fe'i banana</name>
    <dbReference type="NCBI Taxonomy" id="320322"/>
    <lineage>
        <taxon>Eukaryota</taxon>
        <taxon>Viridiplantae</taxon>
        <taxon>Streptophyta</taxon>
        <taxon>Embryophyta</taxon>
        <taxon>Tracheophyta</taxon>
        <taxon>Spermatophyta</taxon>
        <taxon>Magnoliopsida</taxon>
        <taxon>Liliopsida</taxon>
        <taxon>Zingiberales</taxon>
        <taxon>Musaceae</taxon>
        <taxon>Musa</taxon>
    </lineage>
</organism>
<accession>A0A9E7G525</accession>
<dbReference type="EMBL" id="CP097508">
    <property type="protein sequence ID" value="URE08504.1"/>
    <property type="molecule type" value="Genomic_DNA"/>
</dbReference>